<organism evidence="2 3">
    <name type="scientific">Datura stramonium</name>
    <name type="common">Jimsonweed</name>
    <name type="synonym">Common thornapple</name>
    <dbReference type="NCBI Taxonomy" id="4076"/>
    <lineage>
        <taxon>Eukaryota</taxon>
        <taxon>Viridiplantae</taxon>
        <taxon>Streptophyta</taxon>
        <taxon>Embryophyta</taxon>
        <taxon>Tracheophyta</taxon>
        <taxon>Spermatophyta</taxon>
        <taxon>Magnoliopsida</taxon>
        <taxon>eudicotyledons</taxon>
        <taxon>Gunneridae</taxon>
        <taxon>Pentapetalae</taxon>
        <taxon>asterids</taxon>
        <taxon>lamiids</taxon>
        <taxon>Solanales</taxon>
        <taxon>Solanaceae</taxon>
        <taxon>Solanoideae</taxon>
        <taxon>Datureae</taxon>
        <taxon>Datura</taxon>
    </lineage>
</organism>
<feature type="chain" id="PRO_5047095757" evidence="1">
    <location>
        <begin position="16"/>
        <end position="153"/>
    </location>
</feature>
<protein>
    <submittedName>
        <fullName evidence="2">Uncharacterized protein</fullName>
    </submittedName>
</protein>
<evidence type="ECO:0000313" key="3">
    <source>
        <dbReference type="Proteomes" id="UP000823775"/>
    </source>
</evidence>
<feature type="signal peptide" evidence="1">
    <location>
        <begin position="1"/>
        <end position="15"/>
    </location>
</feature>
<gene>
    <name evidence="2" type="ORF">HAX54_034357</name>
</gene>
<name>A0ABS8VDU6_DATST</name>
<accession>A0ABS8VDU6</accession>
<proteinExistence type="predicted"/>
<evidence type="ECO:0000313" key="2">
    <source>
        <dbReference type="EMBL" id="MCD9645448.1"/>
    </source>
</evidence>
<keyword evidence="1" id="KW-0732">Signal</keyword>
<reference evidence="2 3" key="1">
    <citation type="journal article" date="2021" name="BMC Genomics">
        <title>Datura genome reveals duplications of psychoactive alkaloid biosynthetic genes and high mutation rate following tissue culture.</title>
        <authorList>
            <person name="Rajewski A."/>
            <person name="Carter-House D."/>
            <person name="Stajich J."/>
            <person name="Litt A."/>
        </authorList>
    </citation>
    <scope>NUCLEOTIDE SEQUENCE [LARGE SCALE GENOMIC DNA]</scope>
    <source>
        <strain evidence="2">AR-01</strain>
    </source>
</reference>
<dbReference type="EMBL" id="JACEIK010004437">
    <property type="protein sequence ID" value="MCD9645448.1"/>
    <property type="molecule type" value="Genomic_DNA"/>
</dbReference>
<dbReference type="Proteomes" id="UP000823775">
    <property type="component" value="Unassembled WGS sequence"/>
</dbReference>
<keyword evidence="3" id="KW-1185">Reference proteome</keyword>
<evidence type="ECO:0000256" key="1">
    <source>
        <dbReference type="SAM" id="SignalP"/>
    </source>
</evidence>
<sequence length="153" mass="16938">MGLCLLGLCASRCFTASYNRRRTPTPTQVGAYGYSEWTLIPNANMIVDIGEVILKEFHQKLSFCSYGPLLLEGKIGFPYSISSKGEHDVAGYCGDPRSADEPLSLSRKLSRDILHWCYTGESLLLNREVPMKYGFVAVACNLATRPAFQPAVH</sequence>
<comment type="caution">
    <text evidence="2">The sequence shown here is derived from an EMBL/GenBank/DDBJ whole genome shotgun (WGS) entry which is preliminary data.</text>
</comment>